<evidence type="ECO:0000313" key="3">
    <source>
        <dbReference type="Proteomes" id="UP001295684"/>
    </source>
</evidence>
<organism evidence="2 3">
    <name type="scientific">Euplotes crassus</name>
    <dbReference type="NCBI Taxonomy" id="5936"/>
    <lineage>
        <taxon>Eukaryota</taxon>
        <taxon>Sar</taxon>
        <taxon>Alveolata</taxon>
        <taxon>Ciliophora</taxon>
        <taxon>Intramacronucleata</taxon>
        <taxon>Spirotrichea</taxon>
        <taxon>Hypotrichia</taxon>
        <taxon>Euplotida</taxon>
        <taxon>Euplotidae</taxon>
        <taxon>Moneuplotes</taxon>
    </lineage>
</organism>
<sequence length="61" mass="7013">METCETIVHTIIIHIIIHCLILKLCCYFHKIFPKDVPDCFSLKENSESLVQPEVSPIVICD</sequence>
<reference evidence="2" key="1">
    <citation type="submission" date="2023-07" db="EMBL/GenBank/DDBJ databases">
        <authorList>
            <consortium name="AG Swart"/>
            <person name="Singh M."/>
            <person name="Singh A."/>
            <person name="Seah K."/>
            <person name="Emmerich C."/>
        </authorList>
    </citation>
    <scope>NUCLEOTIDE SEQUENCE</scope>
    <source>
        <strain evidence="2">DP1</strain>
    </source>
</reference>
<dbReference type="AlphaFoldDB" id="A0AAD1U1G8"/>
<comment type="caution">
    <text evidence="2">The sequence shown here is derived from an EMBL/GenBank/DDBJ whole genome shotgun (WGS) entry which is preliminary data.</text>
</comment>
<evidence type="ECO:0000313" key="2">
    <source>
        <dbReference type="EMBL" id="CAI2360235.1"/>
    </source>
</evidence>
<keyword evidence="3" id="KW-1185">Reference proteome</keyword>
<dbReference type="EMBL" id="CAMPGE010001447">
    <property type="protein sequence ID" value="CAI2360235.1"/>
    <property type="molecule type" value="Genomic_DNA"/>
</dbReference>
<keyword evidence="1" id="KW-1133">Transmembrane helix</keyword>
<keyword evidence="1" id="KW-0812">Transmembrane</keyword>
<accession>A0AAD1U1G8</accession>
<proteinExistence type="predicted"/>
<feature type="transmembrane region" description="Helical" evidence="1">
    <location>
        <begin position="6"/>
        <end position="25"/>
    </location>
</feature>
<name>A0AAD1U1G8_EUPCR</name>
<dbReference type="Proteomes" id="UP001295684">
    <property type="component" value="Unassembled WGS sequence"/>
</dbReference>
<evidence type="ECO:0000256" key="1">
    <source>
        <dbReference type="SAM" id="Phobius"/>
    </source>
</evidence>
<gene>
    <name evidence="2" type="ORF">ECRASSUSDP1_LOCUS1534</name>
</gene>
<keyword evidence="1" id="KW-0472">Membrane</keyword>
<protein>
    <submittedName>
        <fullName evidence="2">Uncharacterized protein</fullName>
    </submittedName>
</protein>